<reference evidence="2" key="2">
    <citation type="submission" date="2025-08" db="UniProtKB">
        <authorList>
            <consortium name="RefSeq"/>
        </authorList>
    </citation>
    <scope>IDENTIFICATION</scope>
    <source>
        <tissue evidence="2">Leaf</tissue>
    </source>
</reference>
<evidence type="ECO:0000313" key="1">
    <source>
        <dbReference type="Proteomes" id="UP000790787"/>
    </source>
</evidence>
<reference evidence="1" key="1">
    <citation type="journal article" date="2014" name="Nat. Commun.">
        <title>The tobacco genome sequence and its comparison with those of tomato and potato.</title>
        <authorList>
            <person name="Sierro N."/>
            <person name="Battey J.N."/>
            <person name="Ouadi S."/>
            <person name="Bakaher N."/>
            <person name="Bovet L."/>
            <person name="Willig A."/>
            <person name="Goepfert S."/>
            <person name="Peitsch M.C."/>
            <person name="Ivanov N.V."/>
        </authorList>
    </citation>
    <scope>NUCLEOTIDE SEQUENCE [LARGE SCALE GENOMIC DNA]</scope>
</reference>
<dbReference type="RefSeq" id="XP_075080068.1">
    <property type="nucleotide sequence ID" value="XM_075223967.1"/>
</dbReference>
<organism evidence="1 2">
    <name type="scientific">Nicotiana tabacum</name>
    <name type="common">Common tobacco</name>
    <dbReference type="NCBI Taxonomy" id="4097"/>
    <lineage>
        <taxon>Eukaryota</taxon>
        <taxon>Viridiplantae</taxon>
        <taxon>Streptophyta</taxon>
        <taxon>Embryophyta</taxon>
        <taxon>Tracheophyta</taxon>
        <taxon>Spermatophyta</taxon>
        <taxon>Magnoliopsida</taxon>
        <taxon>eudicotyledons</taxon>
        <taxon>Gunneridae</taxon>
        <taxon>Pentapetalae</taxon>
        <taxon>asterids</taxon>
        <taxon>lamiids</taxon>
        <taxon>Solanales</taxon>
        <taxon>Solanaceae</taxon>
        <taxon>Nicotianoideae</taxon>
        <taxon>Nicotianeae</taxon>
        <taxon>Nicotiana</taxon>
    </lineage>
</organism>
<keyword evidence="1" id="KW-1185">Reference proteome</keyword>
<name>A0AC58S516_TOBAC</name>
<evidence type="ECO:0000313" key="2">
    <source>
        <dbReference type="RefSeq" id="XP_075080068.1"/>
    </source>
</evidence>
<sequence>MGQYLNKVQALLARFGEWSIIHIPREKNVEADALANFGSCTEMKGSLVLSFNFYIQCWMWTSELTNKVIIQNLKKKLEDAKGKWINELPGVLWAYWTTKKSSMGETPFSLVYGVEALILVEVGELTLRFFRTNEKAKNEALPVSLHLLHEHRVLVYVSMVAQKQRMERYYNHKANVFRYFKVGDLV</sequence>
<gene>
    <name evidence="2" type="primary">LOC142165402</name>
</gene>
<protein>
    <submittedName>
        <fullName evidence="2">Uncharacterized protein LOC142165402</fullName>
    </submittedName>
</protein>
<dbReference type="Proteomes" id="UP000790787">
    <property type="component" value="Chromosome 10"/>
</dbReference>
<accession>A0AC58S516</accession>
<proteinExistence type="predicted"/>